<evidence type="ECO:0000256" key="2">
    <source>
        <dbReference type="ARBA" id="ARBA00023253"/>
    </source>
</evidence>
<keyword evidence="2" id="KW-0294">Fucose metabolism</keyword>
<gene>
    <name evidence="4" type="ORF">CU097_013118</name>
</gene>
<evidence type="ECO:0000256" key="3">
    <source>
        <dbReference type="ARBA" id="ARBA00023277"/>
    </source>
</evidence>
<dbReference type="Gene3D" id="3.40.50.11340">
    <property type="match status" value="1"/>
</dbReference>
<dbReference type="EMBL" id="PJQL01000002">
    <property type="protein sequence ID" value="RCI01620.1"/>
    <property type="molecule type" value="Genomic_DNA"/>
</dbReference>
<dbReference type="STRING" id="86630.A0A367KHL4"/>
<dbReference type="Pfam" id="PF10250">
    <property type="entry name" value="O-FucT"/>
    <property type="match status" value="1"/>
</dbReference>
<dbReference type="OrthoDB" id="1882547at2759"/>
<evidence type="ECO:0000313" key="4">
    <source>
        <dbReference type="EMBL" id="RCI01620.1"/>
    </source>
</evidence>
<keyword evidence="1" id="KW-0808">Transferase</keyword>
<accession>A0A367KHL4</accession>
<dbReference type="GO" id="GO:0016740">
    <property type="term" value="F:transferase activity"/>
    <property type="evidence" value="ECO:0007669"/>
    <property type="project" value="UniProtKB-KW"/>
</dbReference>
<organism evidence="4 5">
    <name type="scientific">Rhizopus azygosporus</name>
    <name type="common">Rhizopus microsporus var. azygosporus</name>
    <dbReference type="NCBI Taxonomy" id="86630"/>
    <lineage>
        <taxon>Eukaryota</taxon>
        <taxon>Fungi</taxon>
        <taxon>Fungi incertae sedis</taxon>
        <taxon>Mucoromycota</taxon>
        <taxon>Mucoromycotina</taxon>
        <taxon>Mucoromycetes</taxon>
        <taxon>Mucorales</taxon>
        <taxon>Mucorineae</taxon>
        <taxon>Rhizopodaceae</taxon>
        <taxon>Rhizopus</taxon>
    </lineage>
</organism>
<evidence type="ECO:0000256" key="1">
    <source>
        <dbReference type="ARBA" id="ARBA00022679"/>
    </source>
</evidence>
<name>A0A367KHL4_RHIAZ</name>
<sequence>MMVRSSRFIWAVCLTTLVFIMFLVTYTTTQSVSFQLRFSVKPMTKHTQNTSANEDTEKYITYYPHSGLHNQRLALINAIVLAKAMNRTLILPEINIGRATSWAPYYRYEQKIAICPTYYKTADDCADFRRYVPLPAEAIFDLSAARAQGVRIIYRTSMSTTYFQDEWSATDDDIYRIKDEVRLSYRLYDSKENNDSMRNFTERVDVQDLAERQERFIVFGSLHYTHRLALSDPQLIWFRHHLQQEVSIGHPVVIKQALRVLSKLGGPDNFVGVHLRQGDGFFKKAMAETVNAVRLALEQDTLSNMQTDQVTIPNTRPLTDEEENMVQELQQIRNPDALLVQCLKIHRKDNHPRLRLIYMATDTRQPRTTLRDLHQEFPCLFTLSDFPDIIQDILSAQPMPIGDKYIDSVYDQVGTTINPLLIPMVDAEITSHGSAFIGTKKSTFSSYIFNRYNRFQSMYAPLVI</sequence>
<dbReference type="Gene3D" id="3.40.50.11350">
    <property type="match status" value="1"/>
</dbReference>
<dbReference type="InterPro" id="IPR019378">
    <property type="entry name" value="GDP-Fuc_O-FucTrfase"/>
</dbReference>
<dbReference type="Proteomes" id="UP000252139">
    <property type="component" value="Unassembled WGS sequence"/>
</dbReference>
<dbReference type="PANTHER" id="PTHR36050:SF1">
    <property type="entry name" value="O-FUCOSYLTRANSFERASE 30"/>
    <property type="match status" value="1"/>
</dbReference>
<dbReference type="AlphaFoldDB" id="A0A367KHL4"/>
<keyword evidence="5" id="KW-1185">Reference proteome</keyword>
<dbReference type="PANTHER" id="PTHR36050">
    <property type="entry name" value="O-FUCOSYLTRANSFERASE 30"/>
    <property type="match status" value="1"/>
</dbReference>
<protein>
    <submittedName>
        <fullName evidence="4">Uncharacterized protein</fullName>
    </submittedName>
</protein>
<evidence type="ECO:0000313" key="5">
    <source>
        <dbReference type="Proteomes" id="UP000252139"/>
    </source>
</evidence>
<comment type="caution">
    <text evidence="4">The sequence shown here is derived from an EMBL/GenBank/DDBJ whole genome shotgun (WGS) entry which is preliminary data.</text>
</comment>
<keyword evidence="3" id="KW-0119">Carbohydrate metabolism</keyword>
<reference evidence="4 5" key="1">
    <citation type="journal article" date="2018" name="G3 (Bethesda)">
        <title>Phylogenetic and Phylogenomic Definition of Rhizopus Species.</title>
        <authorList>
            <person name="Gryganskyi A.P."/>
            <person name="Golan J."/>
            <person name="Dolatabadi S."/>
            <person name="Mondo S."/>
            <person name="Robb S."/>
            <person name="Idnurm A."/>
            <person name="Muszewska A."/>
            <person name="Steczkiewicz K."/>
            <person name="Masonjones S."/>
            <person name="Liao H.L."/>
            <person name="Gajdeczka M.T."/>
            <person name="Anike F."/>
            <person name="Vuek A."/>
            <person name="Anishchenko I.M."/>
            <person name="Voigt K."/>
            <person name="de Hoog G.S."/>
            <person name="Smith M.E."/>
            <person name="Heitman J."/>
            <person name="Vilgalys R."/>
            <person name="Stajich J.E."/>
        </authorList>
    </citation>
    <scope>NUCLEOTIDE SEQUENCE [LARGE SCALE GENOMIC DNA]</scope>
    <source>
        <strain evidence="4 5">CBS 357.93</strain>
    </source>
</reference>
<proteinExistence type="predicted"/>
<dbReference type="GO" id="GO:0006004">
    <property type="term" value="P:fucose metabolic process"/>
    <property type="evidence" value="ECO:0007669"/>
    <property type="project" value="UniProtKB-KW"/>
</dbReference>